<proteinExistence type="inferred from homology"/>
<feature type="compositionally biased region" description="Polar residues" evidence="17">
    <location>
        <begin position="115"/>
        <end position="131"/>
    </location>
</feature>
<dbReference type="InterPro" id="IPR000719">
    <property type="entry name" value="Prot_kinase_dom"/>
</dbReference>
<evidence type="ECO:0000256" key="9">
    <source>
        <dbReference type="ARBA" id="ARBA00022734"/>
    </source>
</evidence>
<keyword evidence="8 19" id="KW-0732">Signal</keyword>
<dbReference type="InterPro" id="IPR011009">
    <property type="entry name" value="Kinase-like_dom_sf"/>
</dbReference>
<dbReference type="EMBL" id="JAJSOW010000002">
    <property type="protein sequence ID" value="KAI9197690.1"/>
    <property type="molecule type" value="Genomic_DNA"/>
</dbReference>
<dbReference type="FunFam" id="1.10.510.10:FF:000240">
    <property type="entry name" value="Lectin-domain containing receptor kinase A4.3"/>
    <property type="match status" value="1"/>
</dbReference>
<keyword evidence="11" id="KW-0418">Kinase</keyword>
<reference evidence="21 22" key="1">
    <citation type="journal article" date="2022" name="Plant J.">
        <title>Strategies of tolerance reflected in two North American maple genomes.</title>
        <authorList>
            <person name="McEvoy S.L."/>
            <person name="Sezen U.U."/>
            <person name="Trouern-Trend A."/>
            <person name="McMahon S.M."/>
            <person name="Schaberg P.G."/>
            <person name="Yang J."/>
            <person name="Wegrzyn J.L."/>
            <person name="Swenson N.G."/>
        </authorList>
    </citation>
    <scope>NUCLEOTIDE SEQUENCE [LARGE SCALE GENOMIC DNA]</scope>
    <source>
        <strain evidence="21">91603</strain>
    </source>
</reference>
<dbReference type="PANTHER" id="PTHR27002:SF814">
    <property type="entry name" value="CYSTEINE-RICH RECEPTOR-LIKE PROTEIN KINASE 10"/>
    <property type="match status" value="1"/>
</dbReference>
<dbReference type="FunFam" id="3.30.200.20:FF:000466">
    <property type="entry name" value="Putative LRR receptor-like serine/threonine-protein kinase"/>
    <property type="match status" value="1"/>
</dbReference>
<name>A0AAD5P3L7_ACENE</name>
<dbReference type="GO" id="GO:0004674">
    <property type="term" value="F:protein serine/threonine kinase activity"/>
    <property type="evidence" value="ECO:0007669"/>
    <property type="project" value="UniProtKB-KW"/>
</dbReference>
<evidence type="ECO:0000256" key="5">
    <source>
        <dbReference type="ARBA" id="ARBA00022527"/>
    </source>
</evidence>
<dbReference type="Proteomes" id="UP001064489">
    <property type="component" value="Chromosome 13"/>
</dbReference>
<dbReference type="PROSITE" id="PS50011">
    <property type="entry name" value="PROTEIN_KINASE_DOM"/>
    <property type="match status" value="1"/>
</dbReference>
<dbReference type="GO" id="GO:0002229">
    <property type="term" value="P:defense response to oomycetes"/>
    <property type="evidence" value="ECO:0007669"/>
    <property type="project" value="UniProtKB-ARBA"/>
</dbReference>
<dbReference type="Pfam" id="PF07714">
    <property type="entry name" value="PK_Tyr_Ser-Thr"/>
    <property type="match status" value="1"/>
</dbReference>
<evidence type="ECO:0000313" key="21">
    <source>
        <dbReference type="EMBL" id="KAI9197690.1"/>
    </source>
</evidence>
<evidence type="ECO:0000256" key="17">
    <source>
        <dbReference type="SAM" id="MobiDB-lite"/>
    </source>
</evidence>
<evidence type="ECO:0000256" key="2">
    <source>
        <dbReference type="ARBA" id="ARBA00008536"/>
    </source>
</evidence>
<protein>
    <recommendedName>
        <fullName evidence="20">Protein kinase domain-containing protein</fullName>
    </recommendedName>
</protein>
<keyword evidence="4" id="KW-1003">Cell membrane</keyword>
<dbReference type="GO" id="GO:0005886">
    <property type="term" value="C:plasma membrane"/>
    <property type="evidence" value="ECO:0007669"/>
    <property type="project" value="UniProtKB-SubCell"/>
</dbReference>
<evidence type="ECO:0000259" key="20">
    <source>
        <dbReference type="PROSITE" id="PS50011"/>
    </source>
</evidence>
<keyword evidence="13 18" id="KW-1133">Transmembrane helix</keyword>
<evidence type="ECO:0000256" key="7">
    <source>
        <dbReference type="ARBA" id="ARBA00022692"/>
    </source>
</evidence>
<evidence type="ECO:0000256" key="15">
    <source>
        <dbReference type="ARBA" id="ARBA00023170"/>
    </source>
</evidence>
<dbReference type="SUPFAM" id="SSF56112">
    <property type="entry name" value="Protein kinase-like (PK-like)"/>
    <property type="match status" value="1"/>
</dbReference>
<feature type="chain" id="PRO_5042238045" description="Protein kinase domain-containing protein" evidence="19">
    <location>
        <begin position="35"/>
        <end position="448"/>
    </location>
</feature>
<comment type="similarity">
    <text evidence="2">In the N-terminal section; belongs to the leguminous lectin family.</text>
</comment>
<feature type="transmembrane region" description="Helical" evidence="18">
    <location>
        <begin position="73"/>
        <end position="96"/>
    </location>
</feature>
<keyword evidence="9" id="KW-0430">Lectin</keyword>
<dbReference type="AlphaFoldDB" id="A0AAD5P3L7"/>
<keyword evidence="14 18" id="KW-0472">Membrane</keyword>
<dbReference type="Gene3D" id="1.10.510.10">
    <property type="entry name" value="Transferase(Phosphotransferase) domain 1"/>
    <property type="match status" value="1"/>
</dbReference>
<keyword evidence="7 18" id="KW-0812">Transmembrane</keyword>
<feature type="signal peptide" evidence="19">
    <location>
        <begin position="1"/>
        <end position="34"/>
    </location>
</feature>
<evidence type="ECO:0000256" key="16">
    <source>
        <dbReference type="ARBA" id="ARBA00023180"/>
    </source>
</evidence>
<dbReference type="GO" id="GO:0005524">
    <property type="term" value="F:ATP binding"/>
    <property type="evidence" value="ECO:0007669"/>
    <property type="project" value="UniProtKB-KW"/>
</dbReference>
<dbReference type="Gene3D" id="3.30.200.20">
    <property type="entry name" value="Phosphorylase Kinase, domain 1"/>
    <property type="match status" value="1"/>
</dbReference>
<evidence type="ECO:0000256" key="12">
    <source>
        <dbReference type="ARBA" id="ARBA00022840"/>
    </source>
</evidence>
<comment type="similarity">
    <text evidence="3">In the C-terminal section; belongs to the protein kinase superfamily. Ser/Thr protein kinase family.</text>
</comment>
<comment type="subcellular location">
    <subcellularLocation>
        <location evidence="1">Cell membrane</location>
        <topology evidence="1">Single-pass type I membrane protein</topology>
    </subcellularLocation>
</comment>
<feature type="domain" description="Protein kinase" evidence="20">
    <location>
        <begin position="196"/>
        <end position="448"/>
    </location>
</feature>
<feature type="region of interest" description="Disordered" evidence="17">
    <location>
        <begin position="109"/>
        <end position="140"/>
    </location>
</feature>
<accession>A0AAD5P3L7</accession>
<comment type="caution">
    <text evidence="21">The sequence shown here is derived from an EMBL/GenBank/DDBJ whole genome shotgun (WGS) entry which is preliminary data.</text>
</comment>
<dbReference type="PANTHER" id="PTHR27002">
    <property type="entry name" value="RECEPTOR-LIKE SERINE/THREONINE-PROTEIN KINASE SD1-8"/>
    <property type="match status" value="1"/>
</dbReference>
<evidence type="ECO:0000256" key="8">
    <source>
        <dbReference type="ARBA" id="ARBA00022729"/>
    </source>
</evidence>
<dbReference type="InterPro" id="IPR008271">
    <property type="entry name" value="Ser/Thr_kinase_AS"/>
</dbReference>
<keyword evidence="16" id="KW-0325">Glycoprotein</keyword>
<keyword evidence="22" id="KW-1185">Reference proteome</keyword>
<evidence type="ECO:0000256" key="14">
    <source>
        <dbReference type="ARBA" id="ARBA00023136"/>
    </source>
</evidence>
<dbReference type="SMART" id="SM00220">
    <property type="entry name" value="S_TKc"/>
    <property type="match status" value="1"/>
</dbReference>
<keyword evidence="5" id="KW-0723">Serine/threonine-protein kinase</keyword>
<evidence type="ECO:0000256" key="3">
    <source>
        <dbReference type="ARBA" id="ARBA00010217"/>
    </source>
</evidence>
<evidence type="ECO:0000256" key="13">
    <source>
        <dbReference type="ARBA" id="ARBA00022989"/>
    </source>
</evidence>
<dbReference type="InterPro" id="IPR001245">
    <property type="entry name" value="Ser-Thr/Tyr_kinase_cat_dom"/>
</dbReference>
<dbReference type="PROSITE" id="PS00108">
    <property type="entry name" value="PROTEIN_KINASE_ST"/>
    <property type="match status" value="1"/>
</dbReference>
<evidence type="ECO:0000256" key="6">
    <source>
        <dbReference type="ARBA" id="ARBA00022679"/>
    </source>
</evidence>
<evidence type="ECO:0000256" key="11">
    <source>
        <dbReference type="ARBA" id="ARBA00022777"/>
    </source>
</evidence>
<sequence length="448" mass="50899">MTIAVVLSSASTTIHWFLLFSYFLSLFMSQSCLADDQYFKLHRGRLVSRKLCPSCKLYPFFRDSPIVAARESIAWIPVRASVSAAAIMVLLCSFLWHMNRRNHLYEEELQENDQDQSTGILGSRESTTGNDNTDDTFEEGNQQVDCPDLSLFPLHLIRKVTKYFSIEKKIGNQLVVDTQDLPLFPLDVVCKATQNFSVENKLGRGGFSPVYKGILGDGKEIAVKRLSTTSRQGIKEFEKEVTVLSKLQHENVVRLLGCCTERNEPILIFEYMANKSLHDVLFDSRTGRVFEWKTLISIINGIAQGILYLHEALQLKIIHRDLKLRNVLLDDAMNPKISDFGLAIIFDADQFEATTDKIVGTYGYMAPEYVTSGQYSVKTDVYSFGVLLLEIISGRKNNYSFLEYGNLHLLDYIWELWREGQSLDELINPAVVQSCDSAGRIRLARPGW</sequence>
<evidence type="ECO:0000256" key="4">
    <source>
        <dbReference type="ARBA" id="ARBA00022475"/>
    </source>
</evidence>
<keyword evidence="15" id="KW-0675">Receptor</keyword>
<dbReference type="GO" id="GO:0030246">
    <property type="term" value="F:carbohydrate binding"/>
    <property type="evidence" value="ECO:0007669"/>
    <property type="project" value="UniProtKB-KW"/>
</dbReference>
<organism evidence="21 22">
    <name type="scientific">Acer negundo</name>
    <name type="common">Box elder</name>
    <dbReference type="NCBI Taxonomy" id="4023"/>
    <lineage>
        <taxon>Eukaryota</taxon>
        <taxon>Viridiplantae</taxon>
        <taxon>Streptophyta</taxon>
        <taxon>Embryophyta</taxon>
        <taxon>Tracheophyta</taxon>
        <taxon>Spermatophyta</taxon>
        <taxon>Magnoliopsida</taxon>
        <taxon>eudicotyledons</taxon>
        <taxon>Gunneridae</taxon>
        <taxon>Pentapetalae</taxon>
        <taxon>rosids</taxon>
        <taxon>malvids</taxon>
        <taxon>Sapindales</taxon>
        <taxon>Sapindaceae</taxon>
        <taxon>Hippocastanoideae</taxon>
        <taxon>Acereae</taxon>
        <taxon>Acer</taxon>
    </lineage>
</organism>
<keyword evidence="6" id="KW-0808">Transferase</keyword>
<evidence type="ECO:0000256" key="18">
    <source>
        <dbReference type="SAM" id="Phobius"/>
    </source>
</evidence>
<evidence type="ECO:0000256" key="1">
    <source>
        <dbReference type="ARBA" id="ARBA00004251"/>
    </source>
</evidence>
<gene>
    <name evidence="21" type="ORF">LWI28_002622</name>
</gene>
<evidence type="ECO:0000313" key="22">
    <source>
        <dbReference type="Proteomes" id="UP001064489"/>
    </source>
</evidence>
<evidence type="ECO:0000256" key="19">
    <source>
        <dbReference type="SAM" id="SignalP"/>
    </source>
</evidence>
<keyword evidence="12" id="KW-0067">ATP-binding</keyword>
<evidence type="ECO:0000256" key="10">
    <source>
        <dbReference type="ARBA" id="ARBA00022741"/>
    </source>
</evidence>
<keyword evidence="10" id="KW-0547">Nucleotide-binding</keyword>